<dbReference type="GO" id="GO:0016616">
    <property type="term" value="F:oxidoreductase activity, acting on the CH-OH group of donors, NAD or NADP as acceptor"/>
    <property type="evidence" value="ECO:0007669"/>
    <property type="project" value="InterPro"/>
</dbReference>
<reference evidence="2 3" key="1">
    <citation type="journal article" date="2017" name="ISME J.">
        <title>Energy and carbon metabolisms in a deep terrestrial subsurface fluid microbial community.</title>
        <authorList>
            <person name="Momper L."/>
            <person name="Jungbluth S.P."/>
            <person name="Lee M.D."/>
            <person name="Amend J.P."/>
        </authorList>
    </citation>
    <scope>NUCLEOTIDE SEQUENCE [LARGE SCALE GENOMIC DNA]</scope>
    <source>
        <strain evidence="2">SURF_5</strain>
    </source>
</reference>
<evidence type="ECO:0000313" key="2">
    <source>
        <dbReference type="EMBL" id="RJP22381.1"/>
    </source>
</evidence>
<organism evidence="2 3">
    <name type="scientific">Abyssobacteria bacterium (strain SURF_5)</name>
    <dbReference type="NCBI Taxonomy" id="2093360"/>
    <lineage>
        <taxon>Bacteria</taxon>
        <taxon>Pseudomonadati</taxon>
        <taxon>Candidatus Hydrogenedentota</taxon>
        <taxon>Candidatus Abyssobacteria</taxon>
    </lineage>
</organism>
<evidence type="ECO:0000259" key="1">
    <source>
        <dbReference type="Pfam" id="PF01073"/>
    </source>
</evidence>
<accession>A0A3A4P3G5</accession>
<dbReference type="PANTHER" id="PTHR48079">
    <property type="entry name" value="PROTEIN YEEZ"/>
    <property type="match status" value="1"/>
</dbReference>
<dbReference type="GO" id="GO:0005737">
    <property type="term" value="C:cytoplasm"/>
    <property type="evidence" value="ECO:0007669"/>
    <property type="project" value="TreeGrafter"/>
</dbReference>
<sequence>MKALVTGGAGFMGKHLVRKLIEQGDSVRCLVRRTSRKAPLAEMGAALADGDITHYESVLEAAKGIDIVYHAAALVGMGRSRTEFYLANVEGTRNVLKACETAGIGRLVYVSTQSVTFDFTDKYNADETTPYPPRYKDHYSETKALAEREVLEAAKSGRVSAVAVRPTWVWGPGDTTIMPIMAKLAHRRQLFLIGGGRAETSTSYVENVCDCLILAGRNMKISGEAFFVTDDERITAREFITKMADAAGFPHPKISIPYSVAYASAAVAEKLHSLTSSKSEPLMTRYGIALTGRNLTFSCEKAKSMLGYRPAVTIDEGMRRLSNWVHLSGGARNPGI</sequence>
<feature type="domain" description="3-beta hydroxysteroid dehydrogenase/isomerase" evidence="1">
    <location>
        <begin position="4"/>
        <end position="255"/>
    </location>
</feature>
<comment type="caution">
    <text evidence="2">The sequence shown here is derived from an EMBL/GenBank/DDBJ whole genome shotgun (WGS) entry which is preliminary data.</text>
</comment>
<proteinExistence type="predicted"/>
<dbReference type="InterPro" id="IPR036291">
    <property type="entry name" value="NAD(P)-bd_dom_sf"/>
</dbReference>
<dbReference type="Pfam" id="PF01073">
    <property type="entry name" value="3Beta_HSD"/>
    <property type="match status" value="1"/>
</dbReference>
<evidence type="ECO:0000313" key="3">
    <source>
        <dbReference type="Proteomes" id="UP000265882"/>
    </source>
</evidence>
<dbReference type="PANTHER" id="PTHR48079:SF6">
    <property type="entry name" value="NAD(P)-BINDING DOMAIN-CONTAINING PROTEIN-RELATED"/>
    <property type="match status" value="1"/>
</dbReference>
<dbReference type="Gene3D" id="3.40.50.720">
    <property type="entry name" value="NAD(P)-binding Rossmann-like Domain"/>
    <property type="match status" value="1"/>
</dbReference>
<dbReference type="EMBL" id="QZKU01000058">
    <property type="protein sequence ID" value="RJP22381.1"/>
    <property type="molecule type" value="Genomic_DNA"/>
</dbReference>
<dbReference type="InterPro" id="IPR051783">
    <property type="entry name" value="NAD(P)-dependent_oxidoreduct"/>
</dbReference>
<protein>
    <submittedName>
        <fullName evidence="2">NAD-dependent epimerase/dehydratase family protein</fullName>
    </submittedName>
</protein>
<dbReference type="InterPro" id="IPR002225">
    <property type="entry name" value="3Beta_OHSteriod_DH/Estase"/>
</dbReference>
<dbReference type="SUPFAM" id="SSF51735">
    <property type="entry name" value="NAD(P)-binding Rossmann-fold domains"/>
    <property type="match status" value="1"/>
</dbReference>
<dbReference type="Proteomes" id="UP000265882">
    <property type="component" value="Unassembled WGS sequence"/>
</dbReference>
<dbReference type="AlphaFoldDB" id="A0A3A4P3G5"/>
<name>A0A3A4P3G5_ABYX5</name>
<dbReference type="GO" id="GO:0004029">
    <property type="term" value="F:aldehyde dehydrogenase (NAD+) activity"/>
    <property type="evidence" value="ECO:0007669"/>
    <property type="project" value="TreeGrafter"/>
</dbReference>
<gene>
    <name evidence="2" type="ORF">C4520_08315</name>
</gene>
<dbReference type="GO" id="GO:0006694">
    <property type="term" value="P:steroid biosynthetic process"/>
    <property type="evidence" value="ECO:0007669"/>
    <property type="project" value="InterPro"/>
</dbReference>